<protein>
    <submittedName>
        <fullName evidence="2">Uncharacterized protein</fullName>
    </submittedName>
</protein>
<dbReference type="Proteomes" id="UP001054252">
    <property type="component" value="Unassembled WGS sequence"/>
</dbReference>
<proteinExistence type="predicted"/>
<dbReference type="AlphaFoldDB" id="A0AAV5KIY8"/>
<evidence type="ECO:0000313" key="2">
    <source>
        <dbReference type="EMBL" id="GKV24544.1"/>
    </source>
</evidence>
<organism evidence="2 3">
    <name type="scientific">Rubroshorea leprosula</name>
    <dbReference type="NCBI Taxonomy" id="152421"/>
    <lineage>
        <taxon>Eukaryota</taxon>
        <taxon>Viridiplantae</taxon>
        <taxon>Streptophyta</taxon>
        <taxon>Embryophyta</taxon>
        <taxon>Tracheophyta</taxon>
        <taxon>Spermatophyta</taxon>
        <taxon>Magnoliopsida</taxon>
        <taxon>eudicotyledons</taxon>
        <taxon>Gunneridae</taxon>
        <taxon>Pentapetalae</taxon>
        <taxon>rosids</taxon>
        <taxon>malvids</taxon>
        <taxon>Malvales</taxon>
        <taxon>Dipterocarpaceae</taxon>
        <taxon>Rubroshorea</taxon>
    </lineage>
</organism>
<evidence type="ECO:0000256" key="1">
    <source>
        <dbReference type="SAM" id="MobiDB-lite"/>
    </source>
</evidence>
<comment type="caution">
    <text evidence="2">The sequence shown here is derived from an EMBL/GenBank/DDBJ whole genome shotgun (WGS) entry which is preliminary data.</text>
</comment>
<name>A0AAV5KIY8_9ROSI</name>
<feature type="compositionally biased region" description="Polar residues" evidence="1">
    <location>
        <begin position="38"/>
        <end position="80"/>
    </location>
</feature>
<accession>A0AAV5KIY8</accession>
<gene>
    <name evidence="2" type="ORF">SLEP1_g34144</name>
</gene>
<sequence length="105" mass="11805">MANSGQPGDFLYLPYMNPGTDSDPTDPLDVSEYLASPLNPTMETEFNSQQHGQPAGTNHQISFSGQPSSYQTNINVQTTHIPKMTAEQQPRRREINRQSRKKKKV</sequence>
<evidence type="ECO:0000313" key="3">
    <source>
        <dbReference type="Proteomes" id="UP001054252"/>
    </source>
</evidence>
<keyword evidence="3" id="KW-1185">Reference proteome</keyword>
<reference evidence="2 3" key="1">
    <citation type="journal article" date="2021" name="Commun. Biol.">
        <title>The genome of Shorea leprosula (Dipterocarpaceae) highlights the ecological relevance of drought in aseasonal tropical rainforests.</title>
        <authorList>
            <person name="Ng K.K.S."/>
            <person name="Kobayashi M.J."/>
            <person name="Fawcett J.A."/>
            <person name="Hatakeyama M."/>
            <person name="Paape T."/>
            <person name="Ng C.H."/>
            <person name="Ang C.C."/>
            <person name="Tnah L.H."/>
            <person name="Lee C.T."/>
            <person name="Nishiyama T."/>
            <person name="Sese J."/>
            <person name="O'Brien M.J."/>
            <person name="Copetti D."/>
            <person name="Mohd Noor M.I."/>
            <person name="Ong R.C."/>
            <person name="Putra M."/>
            <person name="Sireger I.Z."/>
            <person name="Indrioko S."/>
            <person name="Kosugi Y."/>
            <person name="Izuno A."/>
            <person name="Isagi Y."/>
            <person name="Lee S.L."/>
            <person name="Shimizu K.K."/>
        </authorList>
    </citation>
    <scope>NUCLEOTIDE SEQUENCE [LARGE SCALE GENOMIC DNA]</scope>
    <source>
        <strain evidence="2">214</strain>
    </source>
</reference>
<feature type="region of interest" description="Disordered" evidence="1">
    <location>
        <begin position="1"/>
        <end position="105"/>
    </location>
</feature>
<dbReference type="EMBL" id="BPVZ01000066">
    <property type="protein sequence ID" value="GKV24544.1"/>
    <property type="molecule type" value="Genomic_DNA"/>
</dbReference>